<protein>
    <submittedName>
        <fullName evidence="2">Uncharacterized protein</fullName>
    </submittedName>
</protein>
<dbReference type="AlphaFoldDB" id="A0A2B4S6W4"/>
<organism evidence="2 3">
    <name type="scientific">Stylophora pistillata</name>
    <name type="common">Smooth cauliflower coral</name>
    <dbReference type="NCBI Taxonomy" id="50429"/>
    <lineage>
        <taxon>Eukaryota</taxon>
        <taxon>Metazoa</taxon>
        <taxon>Cnidaria</taxon>
        <taxon>Anthozoa</taxon>
        <taxon>Hexacorallia</taxon>
        <taxon>Scleractinia</taxon>
        <taxon>Astrocoeniina</taxon>
        <taxon>Pocilloporidae</taxon>
        <taxon>Stylophora</taxon>
    </lineage>
</organism>
<feature type="compositionally biased region" description="Polar residues" evidence="1">
    <location>
        <begin position="59"/>
        <end position="76"/>
    </location>
</feature>
<comment type="caution">
    <text evidence="2">The sequence shown here is derived from an EMBL/GenBank/DDBJ whole genome shotgun (WGS) entry which is preliminary data.</text>
</comment>
<keyword evidence="3" id="KW-1185">Reference proteome</keyword>
<evidence type="ECO:0000313" key="3">
    <source>
        <dbReference type="Proteomes" id="UP000225706"/>
    </source>
</evidence>
<gene>
    <name evidence="2" type="ORF">AWC38_SpisGene11079</name>
</gene>
<evidence type="ECO:0000313" key="2">
    <source>
        <dbReference type="EMBL" id="PFX24327.1"/>
    </source>
</evidence>
<proteinExistence type="predicted"/>
<name>A0A2B4S6W4_STYPI</name>
<evidence type="ECO:0000256" key="1">
    <source>
        <dbReference type="SAM" id="MobiDB-lite"/>
    </source>
</evidence>
<dbReference type="Proteomes" id="UP000225706">
    <property type="component" value="Unassembled WGS sequence"/>
</dbReference>
<dbReference type="EMBL" id="LSMT01000180">
    <property type="protein sequence ID" value="PFX24327.1"/>
    <property type="molecule type" value="Genomic_DNA"/>
</dbReference>
<reference evidence="3" key="1">
    <citation type="journal article" date="2017" name="bioRxiv">
        <title>Comparative analysis of the genomes of Stylophora pistillata and Acropora digitifera provides evidence for extensive differences between species of corals.</title>
        <authorList>
            <person name="Voolstra C.R."/>
            <person name="Li Y."/>
            <person name="Liew Y.J."/>
            <person name="Baumgarten S."/>
            <person name="Zoccola D."/>
            <person name="Flot J.-F."/>
            <person name="Tambutte S."/>
            <person name="Allemand D."/>
            <person name="Aranda M."/>
        </authorList>
    </citation>
    <scope>NUCLEOTIDE SEQUENCE [LARGE SCALE GENOMIC DNA]</scope>
</reference>
<feature type="region of interest" description="Disordered" evidence="1">
    <location>
        <begin position="55"/>
        <end position="76"/>
    </location>
</feature>
<sequence>MMTLQVLCKANKENECLWKGPLGDLEGLRSEVNKHVTEQLSSHIGLCFKYMKERKEGGDNSSQQQADQEGMLVQQQQKEIVMSNEVHHLKHQLWKTKEAPMRHGMALQMIK</sequence>
<dbReference type="OrthoDB" id="1737200at2759"/>
<accession>A0A2B4S6W4</accession>